<name>A0A453APE4_AEGTS</name>
<reference evidence="2" key="3">
    <citation type="journal article" date="2017" name="Nature">
        <title>Genome sequence of the progenitor of the wheat D genome Aegilops tauschii.</title>
        <authorList>
            <person name="Luo M.C."/>
            <person name="Gu Y.Q."/>
            <person name="Puiu D."/>
            <person name="Wang H."/>
            <person name="Twardziok S.O."/>
            <person name="Deal K.R."/>
            <person name="Huo N."/>
            <person name="Zhu T."/>
            <person name="Wang L."/>
            <person name="Wang Y."/>
            <person name="McGuire P.E."/>
            <person name="Liu S."/>
            <person name="Long H."/>
            <person name="Ramasamy R.K."/>
            <person name="Rodriguez J.C."/>
            <person name="Van S.L."/>
            <person name="Yuan L."/>
            <person name="Wang Z."/>
            <person name="Xia Z."/>
            <person name="Xiao L."/>
            <person name="Anderson O.D."/>
            <person name="Ouyang S."/>
            <person name="Liang Y."/>
            <person name="Zimin A.V."/>
            <person name="Pertea G."/>
            <person name="Qi P."/>
            <person name="Bennetzen J.L."/>
            <person name="Dai X."/>
            <person name="Dawson M.W."/>
            <person name="Muller H.G."/>
            <person name="Kugler K."/>
            <person name="Rivarola-Duarte L."/>
            <person name="Spannagl M."/>
            <person name="Mayer K.F.X."/>
            <person name="Lu F.H."/>
            <person name="Bevan M.W."/>
            <person name="Leroy P."/>
            <person name="Li P."/>
            <person name="You F.M."/>
            <person name="Sun Q."/>
            <person name="Liu Z."/>
            <person name="Lyons E."/>
            <person name="Wicker T."/>
            <person name="Salzberg S.L."/>
            <person name="Devos K.M."/>
            <person name="Dvorak J."/>
        </authorList>
    </citation>
    <scope>NUCLEOTIDE SEQUENCE [LARGE SCALE GENOMIC DNA]</scope>
    <source>
        <strain evidence="2">cv. AL8/78</strain>
    </source>
</reference>
<dbReference type="AlphaFoldDB" id="A0A453APE4"/>
<proteinExistence type="predicted"/>
<protein>
    <submittedName>
        <fullName evidence="2">Uncharacterized protein</fullName>
    </submittedName>
</protein>
<feature type="compositionally biased region" description="Basic residues" evidence="1">
    <location>
        <begin position="69"/>
        <end position="80"/>
    </location>
</feature>
<feature type="region of interest" description="Disordered" evidence="1">
    <location>
        <begin position="1"/>
        <end position="178"/>
    </location>
</feature>
<reference evidence="2" key="4">
    <citation type="submission" date="2019-03" db="UniProtKB">
        <authorList>
            <consortium name="EnsemblPlants"/>
        </authorList>
    </citation>
    <scope>IDENTIFICATION</scope>
</reference>
<evidence type="ECO:0000256" key="1">
    <source>
        <dbReference type="SAM" id="MobiDB-lite"/>
    </source>
</evidence>
<accession>A0A453APE4</accession>
<reference evidence="3" key="2">
    <citation type="journal article" date="2017" name="Nat. Plants">
        <title>The Aegilops tauschii genome reveals multiple impacts of transposons.</title>
        <authorList>
            <person name="Zhao G."/>
            <person name="Zou C."/>
            <person name="Li K."/>
            <person name="Wang K."/>
            <person name="Li T."/>
            <person name="Gao L."/>
            <person name="Zhang X."/>
            <person name="Wang H."/>
            <person name="Yang Z."/>
            <person name="Liu X."/>
            <person name="Jiang W."/>
            <person name="Mao L."/>
            <person name="Kong X."/>
            <person name="Jiao Y."/>
            <person name="Jia J."/>
        </authorList>
    </citation>
    <scope>NUCLEOTIDE SEQUENCE [LARGE SCALE GENOMIC DNA]</scope>
    <source>
        <strain evidence="3">cv. AL8/78</strain>
    </source>
</reference>
<dbReference type="EnsemblPlants" id="AET2Gv20218200.1">
    <property type="protein sequence ID" value="AET2Gv20218200.1"/>
    <property type="gene ID" value="AET2Gv20218200"/>
</dbReference>
<dbReference type="Gramene" id="AET2Gv20218200.1">
    <property type="protein sequence ID" value="AET2Gv20218200.1"/>
    <property type="gene ID" value="AET2Gv20218200"/>
</dbReference>
<feature type="compositionally biased region" description="Basic and acidic residues" evidence="1">
    <location>
        <begin position="150"/>
        <end position="161"/>
    </location>
</feature>
<keyword evidence="3" id="KW-1185">Reference proteome</keyword>
<sequence>MDSSSGEKGLHRCKRGAGKQRPPGAGLQPGTARGRVPQEGPGHGRHGGPLRRAHHRPGAVQLLPLSDLRRRHQHQRRLRRVAPGQLPPVRRQRQPGAAGHDDAQRVRQRILHGPPVPEGAHALGPGAVQRRHHRQHGPELRVQPGGVQQRLHDGHDQDGQHRAAHRGAGPDQAQLLQG</sequence>
<evidence type="ECO:0000313" key="3">
    <source>
        <dbReference type="Proteomes" id="UP000015105"/>
    </source>
</evidence>
<evidence type="ECO:0000313" key="2">
    <source>
        <dbReference type="EnsemblPlants" id="AET2Gv20218200.1"/>
    </source>
</evidence>
<organism evidence="2 3">
    <name type="scientific">Aegilops tauschii subsp. strangulata</name>
    <name type="common">Goatgrass</name>
    <dbReference type="NCBI Taxonomy" id="200361"/>
    <lineage>
        <taxon>Eukaryota</taxon>
        <taxon>Viridiplantae</taxon>
        <taxon>Streptophyta</taxon>
        <taxon>Embryophyta</taxon>
        <taxon>Tracheophyta</taxon>
        <taxon>Spermatophyta</taxon>
        <taxon>Magnoliopsida</taxon>
        <taxon>Liliopsida</taxon>
        <taxon>Poales</taxon>
        <taxon>Poaceae</taxon>
        <taxon>BOP clade</taxon>
        <taxon>Pooideae</taxon>
        <taxon>Triticodae</taxon>
        <taxon>Triticeae</taxon>
        <taxon>Triticinae</taxon>
        <taxon>Aegilops</taxon>
    </lineage>
</organism>
<feature type="compositionally biased region" description="Basic residues" evidence="1">
    <location>
        <begin position="43"/>
        <end position="57"/>
    </location>
</feature>
<reference evidence="2" key="5">
    <citation type="journal article" date="2021" name="G3 (Bethesda)">
        <title>Aegilops tauschii genome assembly Aet v5.0 features greater sequence contiguity and improved annotation.</title>
        <authorList>
            <person name="Wang L."/>
            <person name="Zhu T."/>
            <person name="Rodriguez J.C."/>
            <person name="Deal K.R."/>
            <person name="Dubcovsky J."/>
            <person name="McGuire P.E."/>
            <person name="Lux T."/>
            <person name="Spannagl M."/>
            <person name="Mayer K.F.X."/>
            <person name="Baldrich P."/>
            <person name="Meyers B.C."/>
            <person name="Huo N."/>
            <person name="Gu Y.Q."/>
            <person name="Zhou H."/>
            <person name="Devos K.M."/>
            <person name="Bennetzen J.L."/>
            <person name="Unver T."/>
            <person name="Budak H."/>
            <person name="Gulick P.J."/>
            <person name="Galiba G."/>
            <person name="Kalapos B."/>
            <person name="Nelson D.R."/>
            <person name="Li P."/>
            <person name="You F.M."/>
            <person name="Luo M.C."/>
            <person name="Dvorak J."/>
        </authorList>
    </citation>
    <scope>NUCLEOTIDE SEQUENCE [LARGE SCALE GENOMIC DNA]</scope>
    <source>
        <strain evidence="2">cv. AL8/78</strain>
    </source>
</reference>
<reference evidence="3" key="1">
    <citation type="journal article" date="2014" name="Science">
        <title>Ancient hybridizations among the ancestral genomes of bread wheat.</title>
        <authorList>
            <consortium name="International Wheat Genome Sequencing Consortium,"/>
            <person name="Marcussen T."/>
            <person name="Sandve S.R."/>
            <person name="Heier L."/>
            <person name="Spannagl M."/>
            <person name="Pfeifer M."/>
            <person name="Jakobsen K.S."/>
            <person name="Wulff B.B."/>
            <person name="Steuernagel B."/>
            <person name="Mayer K.F."/>
            <person name="Olsen O.A."/>
        </authorList>
    </citation>
    <scope>NUCLEOTIDE SEQUENCE [LARGE SCALE GENOMIC DNA]</scope>
    <source>
        <strain evidence="3">cv. AL8/78</strain>
    </source>
</reference>
<dbReference type="Proteomes" id="UP000015105">
    <property type="component" value="Chromosome 2D"/>
</dbReference>